<evidence type="ECO:0000256" key="5">
    <source>
        <dbReference type="ARBA" id="ARBA00023136"/>
    </source>
</evidence>
<comment type="similarity">
    <text evidence="2">Belongs to the MS4A family.</text>
</comment>
<sequence length="195" mass="20898">MSSSVSAPSGVVVVTQVCHEQSDTALGKFLKGEPLGIVQIMIGVINILFGIPITIYADSTGVHGGIVFWGGLIYISSGALTVAANKKFNKCLLRTSLRMNFCSMVVAGGTIGIFSINLSVRNLDFFCQSYDCEQMGYTYQGLFHGIVGVLLVFSILQFIISFCVLAFACRAICGYSTEQVVIIESPEAPINTVSK</sequence>
<dbReference type="EMBL" id="JAFIRN010000001">
    <property type="protein sequence ID" value="KAG5856502.1"/>
    <property type="molecule type" value="Genomic_DNA"/>
</dbReference>
<keyword evidence="8" id="KW-1185">Reference proteome</keyword>
<dbReference type="InterPro" id="IPR007237">
    <property type="entry name" value="CD20-like"/>
</dbReference>
<name>A0A9D3MX83_ANGAN</name>
<evidence type="ECO:0000313" key="7">
    <source>
        <dbReference type="EMBL" id="KAG5856502.1"/>
    </source>
</evidence>
<feature type="transmembrane region" description="Helical" evidence="6">
    <location>
        <begin position="35"/>
        <end position="56"/>
    </location>
</feature>
<keyword evidence="4 6" id="KW-1133">Transmembrane helix</keyword>
<evidence type="ECO:0000256" key="3">
    <source>
        <dbReference type="ARBA" id="ARBA00022692"/>
    </source>
</evidence>
<organism evidence="7 8">
    <name type="scientific">Anguilla anguilla</name>
    <name type="common">European freshwater eel</name>
    <name type="synonym">Muraena anguilla</name>
    <dbReference type="NCBI Taxonomy" id="7936"/>
    <lineage>
        <taxon>Eukaryota</taxon>
        <taxon>Metazoa</taxon>
        <taxon>Chordata</taxon>
        <taxon>Craniata</taxon>
        <taxon>Vertebrata</taxon>
        <taxon>Euteleostomi</taxon>
        <taxon>Actinopterygii</taxon>
        <taxon>Neopterygii</taxon>
        <taxon>Teleostei</taxon>
        <taxon>Anguilliformes</taxon>
        <taxon>Anguillidae</taxon>
        <taxon>Anguilla</taxon>
    </lineage>
</organism>
<keyword evidence="5 6" id="KW-0472">Membrane</keyword>
<reference evidence="7" key="1">
    <citation type="submission" date="2021-01" db="EMBL/GenBank/DDBJ databases">
        <title>A chromosome-scale assembly of European eel, Anguilla anguilla.</title>
        <authorList>
            <person name="Henkel C."/>
            <person name="Jong-Raadsen S.A."/>
            <person name="Dufour S."/>
            <person name="Weltzien F.-A."/>
            <person name="Palstra A.P."/>
            <person name="Pelster B."/>
            <person name="Spaink H.P."/>
            <person name="Van Den Thillart G.E."/>
            <person name="Jansen H."/>
            <person name="Zahm M."/>
            <person name="Klopp C."/>
            <person name="Cedric C."/>
            <person name="Louis A."/>
            <person name="Berthelot C."/>
            <person name="Parey E."/>
            <person name="Roest Crollius H."/>
            <person name="Montfort J."/>
            <person name="Robinson-Rechavi M."/>
            <person name="Bucao C."/>
            <person name="Bouchez O."/>
            <person name="Gislard M."/>
            <person name="Lluch J."/>
            <person name="Milhes M."/>
            <person name="Lampietro C."/>
            <person name="Lopez Roques C."/>
            <person name="Donnadieu C."/>
            <person name="Braasch I."/>
            <person name="Desvignes T."/>
            <person name="Postlethwait J."/>
            <person name="Bobe J."/>
            <person name="Guiguen Y."/>
            <person name="Dirks R."/>
        </authorList>
    </citation>
    <scope>NUCLEOTIDE SEQUENCE</scope>
    <source>
        <strain evidence="7">Tag_6206</strain>
        <tissue evidence="7">Liver</tissue>
    </source>
</reference>
<feature type="transmembrane region" description="Helical" evidence="6">
    <location>
        <begin position="97"/>
        <end position="116"/>
    </location>
</feature>
<dbReference type="Proteomes" id="UP001044222">
    <property type="component" value="Unassembled WGS sequence"/>
</dbReference>
<dbReference type="PANTHER" id="PTHR23320">
    <property type="entry name" value="MEMBRANE-SPANNING 4-DOMAINS SUBFAMILY A MS4A -RELATED"/>
    <property type="match status" value="1"/>
</dbReference>
<dbReference type="InterPro" id="IPR030417">
    <property type="entry name" value="MS4A"/>
</dbReference>
<comment type="subcellular location">
    <subcellularLocation>
        <location evidence="1">Membrane</location>
        <topology evidence="1">Multi-pass membrane protein</topology>
    </subcellularLocation>
</comment>
<evidence type="ECO:0000313" key="8">
    <source>
        <dbReference type="Proteomes" id="UP001044222"/>
    </source>
</evidence>
<dbReference type="Pfam" id="PF04103">
    <property type="entry name" value="CD20"/>
    <property type="match status" value="1"/>
</dbReference>
<evidence type="ECO:0008006" key="9">
    <source>
        <dbReference type="Google" id="ProtNLM"/>
    </source>
</evidence>
<feature type="transmembrane region" description="Helical" evidence="6">
    <location>
        <begin position="143"/>
        <end position="168"/>
    </location>
</feature>
<keyword evidence="3 6" id="KW-0812">Transmembrane</keyword>
<evidence type="ECO:0000256" key="1">
    <source>
        <dbReference type="ARBA" id="ARBA00004141"/>
    </source>
</evidence>
<accession>A0A9D3MX83</accession>
<dbReference type="GO" id="GO:0016020">
    <property type="term" value="C:membrane"/>
    <property type="evidence" value="ECO:0007669"/>
    <property type="project" value="UniProtKB-SubCell"/>
</dbReference>
<dbReference type="PANTHER" id="PTHR23320:SF128">
    <property type="entry name" value="MEMBRANE-SPANNING 4-DOMAINS SUBFAMILY A MEMBER 4A"/>
    <property type="match status" value="1"/>
</dbReference>
<comment type="caution">
    <text evidence="7">The sequence shown here is derived from an EMBL/GenBank/DDBJ whole genome shotgun (WGS) entry which is preliminary data.</text>
</comment>
<feature type="transmembrane region" description="Helical" evidence="6">
    <location>
        <begin position="62"/>
        <end position="85"/>
    </location>
</feature>
<evidence type="ECO:0000256" key="2">
    <source>
        <dbReference type="ARBA" id="ARBA00009565"/>
    </source>
</evidence>
<proteinExistence type="inferred from homology"/>
<dbReference type="AlphaFoldDB" id="A0A9D3MX83"/>
<gene>
    <name evidence="7" type="ORF">ANANG_G00008630</name>
</gene>
<evidence type="ECO:0000256" key="4">
    <source>
        <dbReference type="ARBA" id="ARBA00022989"/>
    </source>
</evidence>
<protein>
    <recommendedName>
        <fullName evidence="9">Membrane-spanning 4-domains subfamily A member 4A-like</fullName>
    </recommendedName>
</protein>
<evidence type="ECO:0000256" key="6">
    <source>
        <dbReference type="SAM" id="Phobius"/>
    </source>
</evidence>